<keyword evidence="3" id="KW-0732">Signal</keyword>
<feature type="transmembrane region" description="Helical" evidence="2">
    <location>
        <begin position="421"/>
        <end position="439"/>
    </location>
</feature>
<keyword evidence="2" id="KW-1133">Transmembrane helix</keyword>
<protein>
    <submittedName>
        <fullName evidence="4">DUF3999 domain-containing protein</fullName>
    </submittedName>
</protein>
<sequence length="486" mass="51365">MKRVFTLTGWCFAIVATWASAPAVAADDFAQHFALQLDEGAAYYSVTLPATVYAASQRHDLGDVRVFNGTGEPVPYSLDAPREPARTPPTLRPVRWFPLPPAASGSSGAPLGVTIAADGSLRATSAPPSRAQHDTDLIDLGRASRTSRVSALLVHLRDDNYQGRVTIEASDDLRHWQPAGDAQLLKVSYNGSTLSQDRIELDGMRARYLRLRWLDGAPYVESLDMEIQALAADAAQRAGRTWREGIVAHAGPKPGEYFFSTGGPYPIDRLRLNLPQPNTVAPAVVYSRAGLDTPWREVAGATLFRLHNGDVEQSNPSLELTPDTDRQWRVVVDPRNGGLGSGTLTIAAGWRPATLTFVARGTAPFTLAVGSATTVSSAVTRDELLMGASAVPATARLGDALSPEQAARAQSAKDPDAMRRYLLWAALLLAVGSLAAIAWRLARGTHAQAGVTPVGVPGASEGSGVAGAAASDPGAGDANGQDERKG</sequence>
<organism evidence="4 5">
    <name type="scientific">Paraburkholderia dipogonis</name>
    <dbReference type="NCBI Taxonomy" id="1211383"/>
    <lineage>
        <taxon>Bacteria</taxon>
        <taxon>Pseudomonadati</taxon>
        <taxon>Pseudomonadota</taxon>
        <taxon>Betaproteobacteria</taxon>
        <taxon>Burkholderiales</taxon>
        <taxon>Burkholderiaceae</taxon>
        <taxon>Paraburkholderia</taxon>
    </lineage>
</organism>
<feature type="chain" id="PRO_5047346332" evidence="3">
    <location>
        <begin position="26"/>
        <end position="486"/>
    </location>
</feature>
<gene>
    <name evidence="4" type="ORF">PQR57_02985</name>
</gene>
<comment type="caution">
    <text evidence="4">The sequence shown here is derived from an EMBL/GenBank/DDBJ whole genome shotgun (WGS) entry which is preliminary data.</text>
</comment>
<name>A0ABW9AH93_9BURK</name>
<feature type="region of interest" description="Disordered" evidence="1">
    <location>
        <begin position="457"/>
        <end position="486"/>
    </location>
</feature>
<evidence type="ECO:0000313" key="4">
    <source>
        <dbReference type="EMBL" id="MFL9999976.1"/>
    </source>
</evidence>
<dbReference type="InterPro" id="IPR025060">
    <property type="entry name" value="DUF3999"/>
</dbReference>
<dbReference type="RefSeq" id="WP_408175477.1">
    <property type="nucleotide sequence ID" value="NZ_JAQQEZ010000002.1"/>
</dbReference>
<dbReference type="Proteomes" id="UP001629230">
    <property type="component" value="Unassembled WGS sequence"/>
</dbReference>
<feature type="compositionally biased region" description="Low complexity" evidence="1">
    <location>
        <begin position="457"/>
        <end position="478"/>
    </location>
</feature>
<evidence type="ECO:0000256" key="3">
    <source>
        <dbReference type="SAM" id="SignalP"/>
    </source>
</evidence>
<keyword evidence="2" id="KW-0472">Membrane</keyword>
<keyword evidence="5" id="KW-1185">Reference proteome</keyword>
<evidence type="ECO:0000256" key="2">
    <source>
        <dbReference type="SAM" id="Phobius"/>
    </source>
</evidence>
<evidence type="ECO:0000313" key="5">
    <source>
        <dbReference type="Proteomes" id="UP001629230"/>
    </source>
</evidence>
<dbReference type="EMBL" id="JAQQEZ010000002">
    <property type="protein sequence ID" value="MFL9999976.1"/>
    <property type="molecule type" value="Genomic_DNA"/>
</dbReference>
<reference evidence="4 5" key="1">
    <citation type="journal article" date="2024" name="Chem. Sci.">
        <title>Discovery of megapolipeptins by genome mining of a Burkholderiales bacteria collection.</title>
        <authorList>
            <person name="Paulo B.S."/>
            <person name="Recchia M.J.J."/>
            <person name="Lee S."/>
            <person name="Fergusson C.H."/>
            <person name="Romanowski S.B."/>
            <person name="Hernandez A."/>
            <person name="Krull N."/>
            <person name="Liu D.Y."/>
            <person name="Cavanagh H."/>
            <person name="Bos A."/>
            <person name="Gray C.A."/>
            <person name="Murphy B.T."/>
            <person name="Linington R.G."/>
            <person name="Eustaquio A.S."/>
        </authorList>
    </citation>
    <scope>NUCLEOTIDE SEQUENCE [LARGE SCALE GENOMIC DNA]</scope>
    <source>
        <strain evidence="4 5">RL17-350-BIC-A</strain>
    </source>
</reference>
<keyword evidence="2" id="KW-0812">Transmembrane</keyword>
<accession>A0ABW9AH93</accession>
<proteinExistence type="predicted"/>
<feature type="signal peptide" evidence="3">
    <location>
        <begin position="1"/>
        <end position="25"/>
    </location>
</feature>
<evidence type="ECO:0000256" key="1">
    <source>
        <dbReference type="SAM" id="MobiDB-lite"/>
    </source>
</evidence>
<dbReference type="Pfam" id="PF13163">
    <property type="entry name" value="DUF3999"/>
    <property type="match status" value="1"/>
</dbReference>